<dbReference type="HAMAP" id="MF_00063">
    <property type="entry name" value="CysH"/>
    <property type="match status" value="1"/>
</dbReference>
<dbReference type="PANTHER" id="PTHR46509">
    <property type="entry name" value="PHOSPHOADENOSINE PHOSPHOSULFATE REDUCTASE"/>
    <property type="match status" value="1"/>
</dbReference>
<comment type="cofactor">
    <cofactor evidence="10">
        <name>[4Fe-4S] cluster</name>
        <dbReference type="ChEBI" id="CHEBI:49883"/>
    </cofactor>
    <text evidence="10">Binds 1 [4Fe-4S] cluster per subunit.</text>
</comment>
<evidence type="ECO:0000256" key="5">
    <source>
        <dbReference type="ARBA" id="ARBA00024327"/>
    </source>
</evidence>
<dbReference type="NCBIfam" id="TIGR00434">
    <property type="entry name" value="cysH"/>
    <property type="match status" value="1"/>
</dbReference>
<evidence type="ECO:0000313" key="13">
    <source>
        <dbReference type="Proteomes" id="UP001164761"/>
    </source>
</evidence>
<evidence type="ECO:0000256" key="3">
    <source>
        <dbReference type="ARBA" id="ARBA00023002"/>
    </source>
</evidence>
<dbReference type="RefSeq" id="WP_268006628.1">
    <property type="nucleotide sequence ID" value="NZ_BSUT01000001.1"/>
</dbReference>
<dbReference type="EC" id="1.8.4.10" evidence="6 10"/>
<dbReference type="InterPro" id="IPR011798">
    <property type="entry name" value="APS_reductase"/>
</dbReference>
<evidence type="ECO:0000256" key="9">
    <source>
        <dbReference type="ARBA" id="ARBA00032041"/>
    </source>
</evidence>
<accession>A0ABY6ZJI2</accession>
<gene>
    <name evidence="10" type="primary">cysH</name>
    <name evidence="12" type="ORF">NZD89_04800</name>
</gene>
<dbReference type="CDD" id="cd23945">
    <property type="entry name" value="PAPS_reductase"/>
    <property type="match status" value="1"/>
</dbReference>
<dbReference type="Pfam" id="PF01507">
    <property type="entry name" value="PAPS_reduct"/>
    <property type="match status" value="1"/>
</dbReference>
<evidence type="ECO:0000256" key="6">
    <source>
        <dbReference type="ARBA" id="ARBA00024386"/>
    </source>
</evidence>
<sequence length="239" mass="27387">MTTTVSTIPEWIEQLAEEFEQATPQEIIAEALHRDPNMTFACSFGAEDMVLLDMLMKVNPEANVFYLDTNVLFEETYDLRDRAVEKYGIPNLRQVLPALTLAEQAAQHGDELWKRDPNACCAIRKVTPLKQVLTEYDGWITGIRREQAPTRANAKVFEWDDKFGLVKVNPLVRWTEGQVWRYIKQNDVPYNPLHDQNYPSIGCLHCTRPVNPGEDPRSGRWAGFAKTECGLHPSAQLRR</sequence>
<evidence type="ECO:0000256" key="10">
    <source>
        <dbReference type="HAMAP-Rule" id="MF_00063"/>
    </source>
</evidence>
<feature type="binding site" evidence="10">
    <location>
        <position position="120"/>
    </location>
    <ligand>
        <name>[4Fe-4S] cluster</name>
        <dbReference type="ChEBI" id="CHEBI:49883"/>
    </ligand>
</feature>
<evidence type="ECO:0000256" key="2">
    <source>
        <dbReference type="ARBA" id="ARBA00022490"/>
    </source>
</evidence>
<dbReference type="InterPro" id="IPR004511">
    <property type="entry name" value="PAPS/APS_Rdtase"/>
</dbReference>
<evidence type="ECO:0000256" key="4">
    <source>
        <dbReference type="ARBA" id="ARBA00024298"/>
    </source>
</evidence>
<feature type="binding site" evidence="10">
    <location>
        <position position="203"/>
    </location>
    <ligand>
        <name>[4Fe-4S] cluster</name>
        <dbReference type="ChEBI" id="CHEBI:49883"/>
    </ligand>
</feature>
<dbReference type="PANTHER" id="PTHR46509:SF1">
    <property type="entry name" value="PHOSPHOADENOSINE PHOSPHOSULFATE REDUCTASE"/>
    <property type="match status" value="1"/>
</dbReference>
<dbReference type="EMBL" id="CP104067">
    <property type="protein sequence ID" value="WAH42753.1"/>
    <property type="molecule type" value="Genomic_DNA"/>
</dbReference>
<feature type="binding site" evidence="10">
    <location>
        <position position="206"/>
    </location>
    <ligand>
        <name>[4Fe-4S] cluster</name>
        <dbReference type="ChEBI" id="CHEBI:49883"/>
    </ligand>
</feature>
<keyword evidence="3 10" id="KW-0560">Oxidoreductase</keyword>
<feature type="active site" description="Nucleophile; cysteine thiosulfonate intermediate" evidence="10">
    <location>
        <position position="229"/>
    </location>
</feature>
<organism evidence="12 13">
    <name type="scientific">Alicyclobacillus fastidiosus</name>
    <dbReference type="NCBI Taxonomy" id="392011"/>
    <lineage>
        <taxon>Bacteria</taxon>
        <taxon>Bacillati</taxon>
        <taxon>Bacillota</taxon>
        <taxon>Bacilli</taxon>
        <taxon>Bacillales</taxon>
        <taxon>Alicyclobacillaceae</taxon>
        <taxon>Alicyclobacillus</taxon>
    </lineage>
</organism>
<dbReference type="GO" id="GO:0004604">
    <property type="term" value="F:phosphoadenylyl-sulfate reductase (thioredoxin) activity"/>
    <property type="evidence" value="ECO:0007669"/>
    <property type="project" value="UniProtKB-EC"/>
</dbReference>
<keyword evidence="10" id="KW-0408">Iron</keyword>
<keyword evidence="2 10" id="KW-0963">Cytoplasm</keyword>
<reference evidence="12" key="1">
    <citation type="submission" date="2022-08" db="EMBL/GenBank/DDBJ databases">
        <title>Alicyclobacillus fastidiosus DSM 17978, complete genome.</title>
        <authorList>
            <person name="Wang Q."/>
            <person name="Cai R."/>
            <person name="Wang Z."/>
        </authorList>
    </citation>
    <scope>NUCLEOTIDE SEQUENCE</scope>
    <source>
        <strain evidence="12">DSM 17978</strain>
    </source>
</reference>
<proteinExistence type="inferred from homology"/>
<dbReference type="Gene3D" id="3.40.50.620">
    <property type="entry name" value="HUPs"/>
    <property type="match status" value="1"/>
</dbReference>
<comment type="catalytic activity">
    <reaction evidence="10">
        <text>[thioredoxin]-disulfide + sulfite + AMP + 2 H(+) = adenosine 5'-phosphosulfate + [thioredoxin]-dithiol</text>
        <dbReference type="Rhea" id="RHEA:21976"/>
        <dbReference type="Rhea" id="RHEA-COMP:10698"/>
        <dbReference type="Rhea" id="RHEA-COMP:10700"/>
        <dbReference type="ChEBI" id="CHEBI:15378"/>
        <dbReference type="ChEBI" id="CHEBI:17359"/>
        <dbReference type="ChEBI" id="CHEBI:29950"/>
        <dbReference type="ChEBI" id="CHEBI:50058"/>
        <dbReference type="ChEBI" id="CHEBI:58243"/>
        <dbReference type="ChEBI" id="CHEBI:456215"/>
        <dbReference type="EC" id="1.8.4.10"/>
    </reaction>
</comment>
<name>A0ABY6ZJI2_9BACL</name>
<feature type="binding site" evidence="10">
    <location>
        <position position="121"/>
    </location>
    <ligand>
        <name>[4Fe-4S] cluster</name>
        <dbReference type="ChEBI" id="CHEBI:49883"/>
    </ligand>
</feature>
<keyword evidence="10" id="KW-0479">Metal-binding</keyword>
<dbReference type="Proteomes" id="UP001164761">
    <property type="component" value="Chromosome"/>
</dbReference>
<dbReference type="NCBIfam" id="NF002537">
    <property type="entry name" value="PRK02090.1"/>
    <property type="match status" value="1"/>
</dbReference>
<protein>
    <recommendedName>
        <fullName evidence="7 10">Adenosine 5'-phosphosulfate reductase</fullName>
        <shortName evidence="10">APS reductase</shortName>
        <ecNumber evidence="6 10">1.8.4.10</ecNumber>
    </recommendedName>
    <alternativeName>
        <fullName evidence="9 10">5'-adenylylsulfate reductase</fullName>
    </alternativeName>
    <alternativeName>
        <fullName evidence="8 10">Thioredoxin-dependent 5'-adenylylsulfate reductase</fullName>
    </alternativeName>
</protein>
<comment type="subcellular location">
    <subcellularLocation>
        <location evidence="10">Cytoplasm</location>
    </subcellularLocation>
</comment>
<comment type="similarity">
    <text evidence="1 10">Belongs to the PAPS reductase family. CysH subfamily.</text>
</comment>
<comment type="pathway">
    <text evidence="5 10">Sulfur metabolism; hydrogen sulfide biosynthesis; sulfite from sulfate.</text>
</comment>
<evidence type="ECO:0000256" key="7">
    <source>
        <dbReference type="ARBA" id="ARBA00029514"/>
    </source>
</evidence>
<dbReference type="SUPFAM" id="SSF52402">
    <property type="entry name" value="Adenine nucleotide alpha hydrolases-like"/>
    <property type="match status" value="1"/>
</dbReference>
<comment type="function">
    <text evidence="4 10">Catalyzes the formation of sulfite from adenosine 5'-phosphosulfate (APS) using thioredoxin as an electron donor.</text>
</comment>
<dbReference type="NCBIfam" id="TIGR02055">
    <property type="entry name" value="APS_reductase"/>
    <property type="match status" value="1"/>
</dbReference>
<evidence type="ECO:0000256" key="1">
    <source>
        <dbReference type="ARBA" id="ARBA00009732"/>
    </source>
</evidence>
<evidence type="ECO:0000259" key="11">
    <source>
        <dbReference type="Pfam" id="PF01507"/>
    </source>
</evidence>
<dbReference type="InterPro" id="IPR014729">
    <property type="entry name" value="Rossmann-like_a/b/a_fold"/>
</dbReference>
<dbReference type="InterPro" id="IPR002500">
    <property type="entry name" value="PAPS_reduct_dom"/>
</dbReference>
<evidence type="ECO:0000313" key="12">
    <source>
        <dbReference type="EMBL" id="WAH42753.1"/>
    </source>
</evidence>
<keyword evidence="10" id="KW-0411">Iron-sulfur</keyword>
<evidence type="ECO:0000256" key="8">
    <source>
        <dbReference type="ARBA" id="ARBA00030894"/>
    </source>
</evidence>
<dbReference type="PIRSF" id="PIRSF000857">
    <property type="entry name" value="PAPS_reductase"/>
    <property type="match status" value="1"/>
</dbReference>
<keyword evidence="13" id="KW-1185">Reference proteome</keyword>
<feature type="domain" description="Phosphoadenosine phosphosulphate reductase" evidence="11">
    <location>
        <begin position="38"/>
        <end position="209"/>
    </location>
</feature>